<organism evidence="3 4">
    <name type="scientific">Haemaphysalis longicornis</name>
    <name type="common">Bush tick</name>
    <dbReference type="NCBI Taxonomy" id="44386"/>
    <lineage>
        <taxon>Eukaryota</taxon>
        <taxon>Metazoa</taxon>
        <taxon>Ecdysozoa</taxon>
        <taxon>Arthropoda</taxon>
        <taxon>Chelicerata</taxon>
        <taxon>Arachnida</taxon>
        <taxon>Acari</taxon>
        <taxon>Parasitiformes</taxon>
        <taxon>Ixodida</taxon>
        <taxon>Ixodoidea</taxon>
        <taxon>Ixodidae</taxon>
        <taxon>Haemaphysalinae</taxon>
        <taxon>Haemaphysalis</taxon>
    </lineage>
</organism>
<evidence type="ECO:0000259" key="2">
    <source>
        <dbReference type="Pfam" id="PF25267"/>
    </source>
</evidence>
<dbReference type="Proteomes" id="UP000821853">
    <property type="component" value="Chromosome 1"/>
</dbReference>
<proteinExistence type="predicted"/>
<comment type="caution">
    <text evidence="3">The sequence shown here is derived from an EMBL/GenBank/DDBJ whole genome shotgun (WGS) entry which is preliminary data.</text>
</comment>
<evidence type="ECO:0000313" key="4">
    <source>
        <dbReference type="Proteomes" id="UP000821853"/>
    </source>
</evidence>
<dbReference type="Pfam" id="PF25267">
    <property type="entry name" value="TANGO6_N"/>
    <property type="match status" value="2"/>
</dbReference>
<dbReference type="PANTHER" id="PTHR20959">
    <property type="entry name" value="TRANSPORT AND GOLGI ORGANIZATION PROTEIN 6 FAMILY MEMBER"/>
    <property type="match status" value="1"/>
</dbReference>
<dbReference type="AlphaFoldDB" id="A0A9J6FHE2"/>
<feature type="region of interest" description="Disordered" evidence="1">
    <location>
        <begin position="100"/>
        <end position="119"/>
    </location>
</feature>
<feature type="domain" description="TANGO6 N-terminal" evidence="2">
    <location>
        <begin position="178"/>
        <end position="239"/>
    </location>
</feature>
<dbReference type="InterPro" id="IPR039600">
    <property type="entry name" value="TANGO6/Rtp1"/>
</dbReference>
<reference evidence="3 4" key="1">
    <citation type="journal article" date="2020" name="Cell">
        <title>Large-Scale Comparative Analyses of Tick Genomes Elucidate Their Genetic Diversity and Vector Capacities.</title>
        <authorList>
            <consortium name="Tick Genome and Microbiome Consortium (TIGMIC)"/>
            <person name="Jia N."/>
            <person name="Wang J."/>
            <person name="Shi W."/>
            <person name="Du L."/>
            <person name="Sun Y."/>
            <person name="Zhan W."/>
            <person name="Jiang J.F."/>
            <person name="Wang Q."/>
            <person name="Zhang B."/>
            <person name="Ji P."/>
            <person name="Bell-Sakyi L."/>
            <person name="Cui X.M."/>
            <person name="Yuan T.T."/>
            <person name="Jiang B.G."/>
            <person name="Yang W.F."/>
            <person name="Lam T.T."/>
            <person name="Chang Q.C."/>
            <person name="Ding S.J."/>
            <person name="Wang X.J."/>
            <person name="Zhu J.G."/>
            <person name="Ruan X.D."/>
            <person name="Zhao L."/>
            <person name="Wei J.T."/>
            <person name="Ye R.Z."/>
            <person name="Que T.C."/>
            <person name="Du C.H."/>
            <person name="Zhou Y.H."/>
            <person name="Cheng J.X."/>
            <person name="Dai P.F."/>
            <person name="Guo W.B."/>
            <person name="Han X.H."/>
            <person name="Huang E.J."/>
            <person name="Li L.F."/>
            <person name="Wei W."/>
            <person name="Gao Y.C."/>
            <person name="Liu J.Z."/>
            <person name="Shao H.Z."/>
            <person name="Wang X."/>
            <person name="Wang C.C."/>
            <person name="Yang T.C."/>
            <person name="Huo Q.B."/>
            <person name="Li W."/>
            <person name="Chen H.Y."/>
            <person name="Chen S.E."/>
            <person name="Zhou L.G."/>
            <person name="Ni X.B."/>
            <person name="Tian J.H."/>
            <person name="Sheng Y."/>
            <person name="Liu T."/>
            <person name="Pan Y.S."/>
            <person name="Xia L.Y."/>
            <person name="Li J."/>
            <person name="Zhao F."/>
            <person name="Cao W.C."/>
        </authorList>
    </citation>
    <scope>NUCLEOTIDE SEQUENCE [LARGE SCALE GENOMIC DNA]</scope>
    <source>
        <strain evidence="3">HaeL-2018</strain>
    </source>
</reference>
<keyword evidence="4" id="KW-1185">Reference proteome</keyword>
<name>A0A9J6FHE2_HAELO</name>
<dbReference type="GO" id="GO:0009306">
    <property type="term" value="P:protein secretion"/>
    <property type="evidence" value="ECO:0007669"/>
    <property type="project" value="TreeGrafter"/>
</dbReference>
<accession>A0A9J6FHE2</accession>
<dbReference type="OrthoDB" id="39591at2759"/>
<dbReference type="EMBL" id="JABSTR010000001">
    <property type="protein sequence ID" value="KAH9362231.1"/>
    <property type="molecule type" value="Genomic_DNA"/>
</dbReference>
<evidence type="ECO:0000256" key="1">
    <source>
        <dbReference type="SAM" id="MobiDB-lite"/>
    </source>
</evidence>
<dbReference type="PANTHER" id="PTHR20959:SF1">
    <property type="entry name" value="TRANSPORT AND GOLGI ORGANIZATION PROTEIN 6 HOMOLOG"/>
    <property type="match status" value="1"/>
</dbReference>
<feature type="domain" description="TANGO6 N-terminal" evidence="2">
    <location>
        <begin position="5"/>
        <end position="132"/>
    </location>
</feature>
<evidence type="ECO:0000313" key="3">
    <source>
        <dbReference type="EMBL" id="KAH9362231.1"/>
    </source>
</evidence>
<dbReference type="VEuPathDB" id="VectorBase:HLOH_061006"/>
<dbReference type="InterPro" id="IPR057347">
    <property type="entry name" value="TANGO6_N"/>
</dbReference>
<sequence length="274" mass="30239">MTDSDIKTIISIIDVLISPQEHDAKAQVGCGSSFIFLLQQRLACFAEKASADANVAKILSSHVPYLLRQHRGDNPLWLFLDHCISLLIALIHLLDEASTVPTPSHPHDPAKPSDAPPAPTSCLGVLQQKSISDDSESCKPEVDLLSRPSAMEKLNLSLVKCRAGAPPPDDTHLIKEMLEDRQRLGIDLQHLLETTYQPLIVRELLLLISNPSHLTLKKASVVKRTPQWLRDICGQLLTESLLRKGGLAQVILGIFDAWSVRLNDAAKSDMPRRL</sequence>
<protein>
    <recommendedName>
        <fullName evidence="2">TANGO6 N-terminal domain-containing protein</fullName>
    </recommendedName>
</protein>
<gene>
    <name evidence="3" type="ORF">HPB48_002209</name>
</gene>